<accession>L7F217</accession>
<dbReference type="AlphaFoldDB" id="L7F217"/>
<sequence length="95" mass="9635">MLMNADVPGGGGGPRSEGPVVPVVSEVGVRPAEVGTASRPRPFSGSPDDGNEPPPPRRSAISLSETPPVDTPVPLSGTSVPAVRRRRSGWSPGTS</sequence>
<dbReference type="EMBL" id="AEJB01000416">
    <property type="protein sequence ID" value="ELP65016.1"/>
    <property type="molecule type" value="Genomic_DNA"/>
</dbReference>
<proteinExistence type="predicted"/>
<gene>
    <name evidence="2" type="ORF">STRTUCAR8_01251</name>
</gene>
<dbReference type="Proteomes" id="UP000010931">
    <property type="component" value="Unassembled WGS sequence"/>
</dbReference>
<protein>
    <submittedName>
        <fullName evidence="2">Uncharacterized protein</fullName>
    </submittedName>
</protein>
<feature type="region of interest" description="Disordered" evidence="1">
    <location>
        <begin position="1"/>
        <end position="95"/>
    </location>
</feature>
<reference evidence="2 3" key="1">
    <citation type="journal article" date="2011" name="Plasmid">
        <title>Streptomyces turgidiscabies Car8 contains a modular pathogenicity island that shares virulence genes with other actinobacterial plant pathogens.</title>
        <authorList>
            <person name="Huguet-Tapia J.C."/>
            <person name="Badger J.H."/>
            <person name="Loria R."/>
            <person name="Pettis G.S."/>
        </authorList>
    </citation>
    <scope>NUCLEOTIDE SEQUENCE [LARGE SCALE GENOMIC DNA]</scope>
    <source>
        <strain evidence="2 3">Car8</strain>
    </source>
</reference>
<comment type="caution">
    <text evidence="2">The sequence shown here is derived from an EMBL/GenBank/DDBJ whole genome shotgun (WGS) entry which is preliminary data.</text>
</comment>
<evidence type="ECO:0000313" key="2">
    <source>
        <dbReference type="EMBL" id="ELP65016.1"/>
    </source>
</evidence>
<keyword evidence="3" id="KW-1185">Reference proteome</keyword>
<dbReference type="PATRIC" id="fig|698760.3.peg.6153"/>
<feature type="compositionally biased region" description="Low complexity" evidence="1">
    <location>
        <begin position="16"/>
        <end position="31"/>
    </location>
</feature>
<evidence type="ECO:0000256" key="1">
    <source>
        <dbReference type="SAM" id="MobiDB-lite"/>
    </source>
</evidence>
<name>L7F217_STRT8</name>
<evidence type="ECO:0000313" key="3">
    <source>
        <dbReference type="Proteomes" id="UP000010931"/>
    </source>
</evidence>
<organism evidence="2 3">
    <name type="scientific">Streptomyces turgidiscabies (strain Car8)</name>
    <dbReference type="NCBI Taxonomy" id="698760"/>
    <lineage>
        <taxon>Bacteria</taxon>
        <taxon>Bacillati</taxon>
        <taxon>Actinomycetota</taxon>
        <taxon>Actinomycetes</taxon>
        <taxon>Kitasatosporales</taxon>
        <taxon>Streptomycetaceae</taxon>
        <taxon>Streptomyces</taxon>
    </lineage>
</organism>